<proteinExistence type="predicted"/>
<organism evidence="1 2">
    <name type="scientific">Candidatus Lactobacillus pullistercoris</name>
    <dbReference type="NCBI Taxonomy" id="2838636"/>
    <lineage>
        <taxon>Bacteria</taxon>
        <taxon>Bacillati</taxon>
        <taxon>Bacillota</taxon>
        <taxon>Bacilli</taxon>
        <taxon>Lactobacillales</taxon>
        <taxon>Lactobacillaceae</taxon>
        <taxon>Lactobacillus</taxon>
    </lineage>
</organism>
<protein>
    <recommendedName>
        <fullName evidence="3">Addiction module toxin, HicA family</fullName>
    </recommendedName>
</protein>
<reference evidence="1" key="2">
    <citation type="submission" date="2021-04" db="EMBL/GenBank/DDBJ databases">
        <authorList>
            <person name="Gilroy R."/>
        </authorList>
    </citation>
    <scope>NUCLEOTIDE SEQUENCE</scope>
    <source>
        <strain evidence="1">F6-686</strain>
    </source>
</reference>
<sequence length="69" mass="8141">MVKRRDVVNDLKKLGMIIDEGKRNNHHAKVINPYTNLKAPLARHRELSFFTVKEIYKQLGLDEPRNLTR</sequence>
<evidence type="ECO:0008006" key="3">
    <source>
        <dbReference type="Google" id="ProtNLM"/>
    </source>
</evidence>
<name>A0A9E2KRF3_9LACO</name>
<evidence type="ECO:0000313" key="2">
    <source>
        <dbReference type="Proteomes" id="UP000823844"/>
    </source>
</evidence>
<dbReference type="Proteomes" id="UP000823844">
    <property type="component" value="Unassembled WGS sequence"/>
</dbReference>
<dbReference type="Gene3D" id="3.30.920.30">
    <property type="entry name" value="Hypothetical protein"/>
    <property type="match status" value="1"/>
</dbReference>
<reference evidence="1" key="1">
    <citation type="journal article" date="2021" name="PeerJ">
        <title>Extensive microbial diversity within the chicken gut microbiome revealed by metagenomics and culture.</title>
        <authorList>
            <person name="Gilroy R."/>
            <person name="Ravi A."/>
            <person name="Getino M."/>
            <person name="Pursley I."/>
            <person name="Horton D.L."/>
            <person name="Alikhan N.F."/>
            <person name="Baker D."/>
            <person name="Gharbi K."/>
            <person name="Hall N."/>
            <person name="Watson M."/>
            <person name="Adriaenssens E.M."/>
            <person name="Foster-Nyarko E."/>
            <person name="Jarju S."/>
            <person name="Secka A."/>
            <person name="Antonio M."/>
            <person name="Oren A."/>
            <person name="Chaudhuri R.R."/>
            <person name="La Ragione R."/>
            <person name="Hildebrand F."/>
            <person name="Pallen M.J."/>
        </authorList>
    </citation>
    <scope>NUCLEOTIDE SEQUENCE</scope>
    <source>
        <strain evidence="1">F6-686</strain>
    </source>
</reference>
<accession>A0A9E2KRF3</accession>
<dbReference type="AlphaFoldDB" id="A0A9E2KRF3"/>
<dbReference type="SUPFAM" id="SSF54786">
    <property type="entry name" value="YcfA/nrd intein domain"/>
    <property type="match status" value="1"/>
</dbReference>
<dbReference type="InterPro" id="IPR038570">
    <property type="entry name" value="HicA_sf"/>
</dbReference>
<gene>
    <name evidence="1" type="ORF">H9806_03100</name>
</gene>
<comment type="caution">
    <text evidence="1">The sequence shown here is derived from an EMBL/GenBank/DDBJ whole genome shotgun (WGS) entry which is preliminary data.</text>
</comment>
<evidence type="ECO:0000313" key="1">
    <source>
        <dbReference type="EMBL" id="MBU3828127.1"/>
    </source>
</evidence>
<dbReference type="EMBL" id="JAHLFT010000038">
    <property type="protein sequence ID" value="MBU3828127.1"/>
    <property type="molecule type" value="Genomic_DNA"/>
</dbReference>